<keyword evidence="6 8" id="KW-1133">Transmembrane helix</keyword>
<dbReference type="PROSITE" id="PS50928">
    <property type="entry name" value="ABC_TM1"/>
    <property type="match status" value="2"/>
</dbReference>
<feature type="transmembrane region" description="Helical" evidence="8">
    <location>
        <begin position="174"/>
        <end position="198"/>
    </location>
</feature>
<organism evidence="10 11">
    <name type="scientific">Aeromicrobium halocynthiae</name>
    <dbReference type="NCBI Taxonomy" id="560557"/>
    <lineage>
        <taxon>Bacteria</taxon>
        <taxon>Bacillati</taxon>
        <taxon>Actinomycetota</taxon>
        <taxon>Actinomycetes</taxon>
        <taxon>Propionibacteriales</taxon>
        <taxon>Nocardioidaceae</taxon>
        <taxon>Aeromicrobium</taxon>
    </lineage>
</organism>
<evidence type="ECO:0000259" key="9">
    <source>
        <dbReference type="PROSITE" id="PS50928"/>
    </source>
</evidence>
<comment type="caution">
    <text evidence="10">The sequence shown here is derived from an EMBL/GenBank/DDBJ whole genome shotgun (WGS) entry which is preliminary data.</text>
</comment>
<evidence type="ECO:0000256" key="7">
    <source>
        <dbReference type="ARBA" id="ARBA00023136"/>
    </source>
</evidence>
<feature type="transmembrane region" description="Helical" evidence="8">
    <location>
        <begin position="347"/>
        <end position="369"/>
    </location>
</feature>
<comment type="similarity">
    <text evidence="8">Belongs to the binding-protein-dependent transport system permease family.</text>
</comment>
<feature type="transmembrane region" description="Helical" evidence="8">
    <location>
        <begin position="481"/>
        <end position="499"/>
    </location>
</feature>
<feature type="transmembrane region" description="Helical" evidence="8">
    <location>
        <begin position="375"/>
        <end position="391"/>
    </location>
</feature>
<evidence type="ECO:0000256" key="8">
    <source>
        <dbReference type="RuleBase" id="RU363032"/>
    </source>
</evidence>
<dbReference type="CDD" id="cd06261">
    <property type="entry name" value="TM_PBP2"/>
    <property type="match status" value="2"/>
</dbReference>
<evidence type="ECO:0000256" key="1">
    <source>
        <dbReference type="ARBA" id="ARBA00004429"/>
    </source>
</evidence>
<dbReference type="Gene3D" id="1.10.3720.10">
    <property type="entry name" value="MetI-like"/>
    <property type="match status" value="2"/>
</dbReference>
<feature type="transmembrane region" description="Helical" evidence="8">
    <location>
        <begin position="88"/>
        <end position="109"/>
    </location>
</feature>
<dbReference type="RefSeq" id="WP_344327359.1">
    <property type="nucleotide sequence ID" value="NZ_BAAAPY010000006.1"/>
</dbReference>
<feature type="transmembrane region" description="Helical" evidence="8">
    <location>
        <begin position="121"/>
        <end position="141"/>
    </location>
</feature>
<gene>
    <name evidence="10" type="ORF">GCM10009821_18820</name>
</gene>
<feature type="transmembrane region" description="Helical" evidence="8">
    <location>
        <begin position="260"/>
        <end position="289"/>
    </location>
</feature>
<sequence length="509" mass="52806">MTSTRPPLPLLIAAAAGALVASVPLVYLLVRAGEIGLDTFADVLVRPRTAELLVSSLGLALAVCATTLVLGVASAWILATVRLPGHRWWWVLTALPLAVPSYVAAFGWLSTVPGWSGFVPAWFVLSAVCVPYVALPVGAALRRADADLALVARSLGRGRWASWRTGVLPQVTPAAGAGTLLVALYVLSDFGAVALLRFPVFTFAIQRQYGSFVGRDNAVVLALVLVALALAVVGLERWVRGRGERRRIGSGTGRPLSPVAVAPVPTLSCVAVLLLAPVVAIGVPVVALFRRLAQGTARALDPADLLDATVSTMTVAAGGAALALVLAVPIGVLAARHRGVVVDAVEAGGFSGHALPGIVVALSLVYLSLRVVPSLYQGMIVLMFAYAVLFLPKAIGATRTSVGQVPPALTEVARSLGRPPVAAHRAVTWPLATPGIAAGGLLVMLTAMKELPATLLLRPTGTDTLATEIWSRTSSAAYGAASWYALALLLVAAVPAFWLSRPVTWDGPR</sequence>
<evidence type="ECO:0000256" key="5">
    <source>
        <dbReference type="ARBA" id="ARBA00022692"/>
    </source>
</evidence>
<dbReference type="Pfam" id="PF00528">
    <property type="entry name" value="BPD_transp_1"/>
    <property type="match status" value="1"/>
</dbReference>
<feature type="domain" description="ABC transmembrane type-1" evidence="9">
    <location>
        <begin position="309"/>
        <end position="499"/>
    </location>
</feature>
<dbReference type="Proteomes" id="UP001501480">
    <property type="component" value="Unassembled WGS sequence"/>
</dbReference>
<evidence type="ECO:0000256" key="3">
    <source>
        <dbReference type="ARBA" id="ARBA00022475"/>
    </source>
</evidence>
<name>A0ABN2W0Q4_9ACTN</name>
<proteinExistence type="inferred from homology"/>
<dbReference type="PANTHER" id="PTHR43357:SF3">
    <property type="entry name" value="FE(3+)-TRANSPORT SYSTEM PERMEASE PROTEIN FBPB 2"/>
    <property type="match status" value="1"/>
</dbReference>
<feature type="transmembrane region" description="Helical" evidence="8">
    <location>
        <begin position="218"/>
        <end position="239"/>
    </location>
</feature>
<evidence type="ECO:0000313" key="10">
    <source>
        <dbReference type="EMBL" id="GAA2079031.1"/>
    </source>
</evidence>
<evidence type="ECO:0000256" key="6">
    <source>
        <dbReference type="ARBA" id="ARBA00022989"/>
    </source>
</evidence>
<reference evidence="10 11" key="1">
    <citation type="journal article" date="2019" name="Int. J. Syst. Evol. Microbiol.">
        <title>The Global Catalogue of Microorganisms (GCM) 10K type strain sequencing project: providing services to taxonomists for standard genome sequencing and annotation.</title>
        <authorList>
            <consortium name="The Broad Institute Genomics Platform"/>
            <consortium name="The Broad Institute Genome Sequencing Center for Infectious Disease"/>
            <person name="Wu L."/>
            <person name="Ma J."/>
        </authorList>
    </citation>
    <scope>NUCLEOTIDE SEQUENCE [LARGE SCALE GENOMIC DNA]</scope>
    <source>
        <strain evidence="10 11">JCM 15749</strain>
    </source>
</reference>
<keyword evidence="4" id="KW-0997">Cell inner membrane</keyword>
<protein>
    <submittedName>
        <fullName evidence="10">Iron ABC transporter permease</fullName>
    </submittedName>
</protein>
<evidence type="ECO:0000313" key="11">
    <source>
        <dbReference type="Proteomes" id="UP001501480"/>
    </source>
</evidence>
<comment type="subcellular location">
    <subcellularLocation>
        <location evidence="1">Cell inner membrane</location>
        <topology evidence="1">Multi-pass membrane protein</topology>
    </subcellularLocation>
    <subcellularLocation>
        <location evidence="8">Cell membrane</location>
        <topology evidence="8">Multi-pass membrane protein</topology>
    </subcellularLocation>
</comment>
<dbReference type="EMBL" id="BAAAPY010000006">
    <property type="protein sequence ID" value="GAA2079031.1"/>
    <property type="molecule type" value="Genomic_DNA"/>
</dbReference>
<dbReference type="PANTHER" id="PTHR43357">
    <property type="entry name" value="INNER MEMBRANE ABC TRANSPORTER PERMEASE PROTEIN YDCV"/>
    <property type="match status" value="1"/>
</dbReference>
<feature type="transmembrane region" description="Helical" evidence="8">
    <location>
        <begin position="309"/>
        <end position="335"/>
    </location>
</feature>
<keyword evidence="3" id="KW-1003">Cell membrane</keyword>
<keyword evidence="2 8" id="KW-0813">Transport</keyword>
<feature type="transmembrane region" description="Helical" evidence="8">
    <location>
        <begin position="426"/>
        <end position="448"/>
    </location>
</feature>
<dbReference type="InterPro" id="IPR035906">
    <property type="entry name" value="MetI-like_sf"/>
</dbReference>
<keyword evidence="5 8" id="KW-0812">Transmembrane</keyword>
<feature type="transmembrane region" description="Helical" evidence="8">
    <location>
        <begin position="56"/>
        <end position="81"/>
    </location>
</feature>
<dbReference type="InterPro" id="IPR000515">
    <property type="entry name" value="MetI-like"/>
</dbReference>
<feature type="domain" description="ABC transmembrane type-1" evidence="9">
    <location>
        <begin position="53"/>
        <end position="234"/>
    </location>
</feature>
<keyword evidence="11" id="KW-1185">Reference proteome</keyword>
<keyword evidence="7 8" id="KW-0472">Membrane</keyword>
<dbReference type="SUPFAM" id="SSF161098">
    <property type="entry name" value="MetI-like"/>
    <property type="match status" value="2"/>
</dbReference>
<evidence type="ECO:0000256" key="4">
    <source>
        <dbReference type="ARBA" id="ARBA00022519"/>
    </source>
</evidence>
<evidence type="ECO:0000256" key="2">
    <source>
        <dbReference type="ARBA" id="ARBA00022448"/>
    </source>
</evidence>
<accession>A0ABN2W0Q4</accession>